<evidence type="ECO:0000256" key="4">
    <source>
        <dbReference type="ARBA" id="ARBA00022989"/>
    </source>
</evidence>
<name>A0A1R0WY48_9BACL</name>
<feature type="transmembrane region" description="Helical" evidence="6">
    <location>
        <begin position="113"/>
        <end position="133"/>
    </location>
</feature>
<keyword evidence="3 6" id="KW-0812">Transmembrane</keyword>
<gene>
    <name evidence="8" type="ORF">BJP51_30155</name>
</gene>
<dbReference type="InterPro" id="IPR007267">
    <property type="entry name" value="GtrA_DPMS_TM"/>
</dbReference>
<dbReference type="AlphaFoldDB" id="A0A1R0WY48"/>
<dbReference type="GO" id="GO:0000271">
    <property type="term" value="P:polysaccharide biosynthetic process"/>
    <property type="evidence" value="ECO:0007669"/>
    <property type="project" value="InterPro"/>
</dbReference>
<evidence type="ECO:0000256" key="5">
    <source>
        <dbReference type="ARBA" id="ARBA00023136"/>
    </source>
</evidence>
<dbReference type="PANTHER" id="PTHR38459:SF1">
    <property type="entry name" value="PROPHAGE BACTOPRENOL-LINKED GLUCOSE TRANSLOCASE HOMOLOG"/>
    <property type="match status" value="1"/>
</dbReference>
<keyword evidence="5 6" id="KW-0472">Membrane</keyword>
<evidence type="ECO:0000313" key="9">
    <source>
        <dbReference type="Proteomes" id="UP000187465"/>
    </source>
</evidence>
<sequence>MKLTNNKLIRFLLVGVFNTILGAITMFLLYNYFGFGYWSSSALSYLFGGVISYFLNKTFTFKYGNFDYKSFFQFFLVSSVSYLVGFLISKRLILEIINLLSLKFSIETNEQLAMLFGMGLYTILNYLGQRLLVFRK</sequence>
<evidence type="ECO:0000256" key="3">
    <source>
        <dbReference type="ARBA" id="ARBA00022692"/>
    </source>
</evidence>
<dbReference type="Proteomes" id="UP000187465">
    <property type="component" value="Unassembled WGS sequence"/>
</dbReference>
<evidence type="ECO:0000256" key="2">
    <source>
        <dbReference type="ARBA" id="ARBA00009399"/>
    </source>
</evidence>
<comment type="similarity">
    <text evidence="2">Belongs to the GtrA family.</text>
</comment>
<feature type="transmembrane region" description="Helical" evidence="6">
    <location>
        <begin position="42"/>
        <end position="59"/>
    </location>
</feature>
<dbReference type="InterPro" id="IPR051401">
    <property type="entry name" value="GtrA_CellWall_Glycosyl"/>
</dbReference>
<evidence type="ECO:0000256" key="1">
    <source>
        <dbReference type="ARBA" id="ARBA00004141"/>
    </source>
</evidence>
<keyword evidence="4 6" id="KW-1133">Transmembrane helix</keyword>
<evidence type="ECO:0000259" key="7">
    <source>
        <dbReference type="Pfam" id="PF04138"/>
    </source>
</evidence>
<proteinExistence type="inferred from homology"/>
<dbReference type="Pfam" id="PF04138">
    <property type="entry name" value="GtrA_DPMS_TM"/>
    <property type="match status" value="1"/>
</dbReference>
<feature type="domain" description="GtrA/DPMS transmembrane" evidence="7">
    <location>
        <begin position="10"/>
        <end position="134"/>
    </location>
</feature>
<comment type="subcellular location">
    <subcellularLocation>
        <location evidence="1">Membrane</location>
        <topology evidence="1">Multi-pass membrane protein</topology>
    </subcellularLocation>
</comment>
<feature type="transmembrane region" description="Helical" evidence="6">
    <location>
        <begin position="12"/>
        <end position="30"/>
    </location>
</feature>
<evidence type="ECO:0000256" key="6">
    <source>
        <dbReference type="SAM" id="Phobius"/>
    </source>
</evidence>
<dbReference type="PANTHER" id="PTHR38459">
    <property type="entry name" value="PROPHAGE BACTOPRENOL-LINKED GLUCOSE TRANSLOCASE HOMOLOG"/>
    <property type="match status" value="1"/>
</dbReference>
<evidence type="ECO:0000313" key="8">
    <source>
        <dbReference type="EMBL" id="OMD24085.1"/>
    </source>
</evidence>
<accession>A0A1R0WY48</accession>
<dbReference type="GO" id="GO:0005886">
    <property type="term" value="C:plasma membrane"/>
    <property type="evidence" value="ECO:0007669"/>
    <property type="project" value="TreeGrafter"/>
</dbReference>
<protein>
    <recommendedName>
        <fullName evidence="7">GtrA/DPMS transmembrane domain-containing protein</fullName>
    </recommendedName>
</protein>
<dbReference type="EMBL" id="MKQP01000055">
    <property type="protein sequence ID" value="OMD24085.1"/>
    <property type="molecule type" value="Genomic_DNA"/>
</dbReference>
<reference evidence="8 9" key="1">
    <citation type="submission" date="2016-10" db="EMBL/GenBank/DDBJ databases">
        <title>Paenibacillus species isolates.</title>
        <authorList>
            <person name="Beno S.M."/>
        </authorList>
    </citation>
    <scope>NUCLEOTIDE SEQUENCE [LARGE SCALE GENOMIC DNA]</scope>
    <source>
        <strain evidence="8 9">FSL H7-0604</strain>
    </source>
</reference>
<organism evidence="8 9">
    <name type="scientific">Paenibacillus odorifer</name>
    <dbReference type="NCBI Taxonomy" id="189426"/>
    <lineage>
        <taxon>Bacteria</taxon>
        <taxon>Bacillati</taxon>
        <taxon>Bacillota</taxon>
        <taxon>Bacilli</taxon>
        <taxon>Bacillales</taxon>
        <taxon>Paenibacillaceae</taxon>
        <taxon>Paenibacillus</taxon>
    </lineage>
</organism>
<comment type="caution">
    <text evidence="8">The sequence shown here is derived from an EMBL/GenBank/DDBJ whole genome shotgun (WGS) entry which is preliminary data.</text>
</comment>
<feature type="transmembrane region" description="Helical" evidence="6">
    <location>
        <begin position="71"/>
        <end position="93"/>
    </location>
</feature>